<dbReference type="GO" id="GO:0016788">
    <property type="term" value="F:hydrolase activity, acting on ester bonds"/>
    <property type="evidence" value="ECO:0007669"/>
    <property type="project" value="UniProtKB-ARBA"/>
</dbReference>
<name>A0A494W4P1_9SPHI</name>
<evidence type="ECO:0008006" key="5">
    <source>
        <dbReference type="Google" id="ProtNLM"/>
    </source>
</evidence>
<dbReference type="Gene3D" id="3.40.50.1110">
    <property type="entry name" value="SGNH hydrolase"/>
    <property type="match status" value="1"/>
</dbReference>
<evidence type="ECO:0000256" key="1">
    <source>
        <dbReference type="SAM" id="MobiDB-lite"/>
    </source>
</evidence>
<dbReference type="SUPFAM" id="SSF52266">
    <property type="entry name" value="SGNH hydrolase"/>
    <property type="match status" value="1"/>
</dbReference>
<dbReference type="EMBL" id="CP032869">
    <property type="protein sequence ID" value="AYL98282.1"/>
    <property type="molecule type" value="Genomic_DNA"/>
</dbReference>
<dbReference type="Proteomes" id="UP000270046">
    <property type="component" value="Chromosome"/>
</dbReference>
<accession>A0A494W4P1</accession>
<proteinExistence type="predicted"/>
<feature type="transmembrane region" description="Helical" evidence="2">
    <location>
        <begin position="21"/>
        <end position="40"/>
    </location>
</feature>
<evidence type="ECO:0000313" key="4">
    <source>
        <dbReference type="Proteomes" id="UP000270046"/>
    </source>
</evidence>
<dbReference type="OrthoDB" id="1080860at2"/>
<dbReference type="InterPro" id="IPR036514">
    <property type="entry name" value="SGNH_hydro_sf"/>
</dbReference>
<keyword evidence="4" id="KW-1185">Reference proteome</keyword>
<organism evidence="3 4">
    <name type="scientific">Mucilaginibacter celer</name>
    <dbReference type="NCBI Taxonomy" id="2305508"/>
    <lineage>
        <taxon>Bacteria</taxon>
        <taxon>Pseudomonadati</taxon>
        <taxon>Bacteroidota</taxon>
        <taxon>Sphingobacteriia</taxon>
        <taxon>Sphingobacteriales</taxon>
        <taxon>Sphingobacteriaceae</taxon>
        <taxon>Mucilaginibacter</taxon>
    </lineage>
</organism>
<dbReference type="AlphaFoldDB" id="A0A494W4P1"/>
<dbReference type="KEGG" id="muh:HYN43_024675"/>
<evidence type="ECO:0000313" key="3">
    <source>
        <dbReference type="EMBL" id="AYL98282.1"/>
    </source>
</evidence>
<keyword evidence="2" id="KW-0812">Transmembrane</keyword>
<evidence type="ECO:0000256" key="2">
    <source>
        <dbReference type="SAM" id="Phobius"/>
    </source>
</evidence>
<feature type="region of interest" description="Disordered" evidence="1">
    <location>
        <begin position="276"/>
        <end position="297"/>
    </location>
</feature>
<gene>
    <name evidence="3" type="ORF">HYN43_024675</name>
</gene>
<reference evidence="3 4" key="1">
    <citation type="submission" date="2018-10" db="EMBL/GenBank/DDBJ databases">
        <title>Genome sequencing of Mucilaginibacter sp. HYN0043.</title>
        <authorList>
            <person name="Kim M."/>
            <person name="Yi H."/>
        </authorList>
    </citation>
    <scope>NUCLEOTIDE SEQUENCE [LARGE SCALE GENOMIC DNA]</scope>
    <source>
        <strain evidence="3 4">HYN0043</strain>
    </source>
</reference>
<sequence>MLLLQRHSKQTPTNTRMKLRLKLVLLLVLIAITGFGFYLYQRYSLEKRYSFTPEKKHKNNVLRVGIIGDSWATGITIDTIIRDEFLRRGIKTEVISFGQPEAKTKQIYDNLYANPDQPYSSYEILHHNLDYCIILAGTSDAEGEMGAKFYAYYCSLIISDLARNSIEPVFVTMPAFGFKEETDSLDLLKKVRNEVSSLLIDNGSTRSLDEYRKQAGEMLKDTHLKDSSIVVPFNLVCDDYEKHKILYRNTGHLSTVGKQKMGRLIVEYILEKEKAGQKQSSDSNIVEAAQLKKNKRA</sequence>
<keyword evidence="2" id="KW-1133">Transmembrane helix</keyword>
<protein>
    <recommendedName>
        <fullName evidence="5">SGNH/GDSL hydrolase family protein</fullName>
    </recommendedName>
</protein>
<keyword evidence="2" id="KW-0472">Membrane</keyword>